<reference evidence="14 15" key="1">
    <citation type="submission" date="2016-02" db="EMBL/GenBank/DDBJ databases">
        <title>Genome analysis of coral dinoflagellate symbionts highlights evolutionary adaptations to a symbiotic lifestyle.</title>
        <authorList>
            <person name="Aranda M."/>
            <person name="Li Y."/>
            <person name="Liew Y.J."/>
            <person name="Baumgarten S."/>
            <person name="Simakov O."/>
            <person name="Wilson M."/>
            <person name="Piel J."/>
            <person name="Ashoor H."/>
            <person name="Bougouffa S."/>
            <person name="Bajic V.B."/>
            <person name="Ryu T."/>
            <person name="Ravasi T."/>
            <person name="Bayer T."/>
            <person name="Micklem G."/>
            <person name="Kim H."/>
            <person name="Bhak J."/>
            <person name="Lajeunesse T.C."/>
            <person name="Voolstra C.R."/>
        </authorList>
    </citation>
    <scope>NUCLEOTIDE SEQUENCE [LARGE SCALE GENOMIC DNA]</scope>
    <source>
        <strain evidence="14 15">CCMP2467</strain>
    </source>
</reference>
<evidence type="ECO:0000256" key="2">
    <source>
        <dbReference type="ARBA" id="ARBA00010290"/>
    </source>
</evidence>
<sequence length="1019" mass="113245">MSHNPEINEVDQVDENLRTVNIAELREADSASHPAVRVLRQACCETGFFLVKGHELSQDVLDEMFDMAKHFFQLPLDAKLKHSSSEKSGWRGYNPYGSGQNCSLSTKRPERKETFYCGEPPGAAEGIPEPLPAFYDKLRRFHSSLLQLSRELLRGLSLALGLPTDYFELCAFQKPIAKVLLAYYPPAGDGDSSCGAHTDCGFLTLVCQDSAEAQGLQVQKPGGSWLSVKTDRYTPVANLGDLAQRWTNDVFRSSIHRVLNASTAPRWSVIFFNNMDEEAEVECLATCVDSERPRKYLKTTCGEYVAAKMQEMRSAAATGVDKVLRVAKDRRPRAMGLAFTKIWQRLIGKQEMRILMVGLDAAGKTTILYKLKLGEVVTTIPTIGFNVETVEYLCVNSNSQYKNLSFTVGSLVAEVWDVGGQDKIRPLWRHYYQGTNGLIYVVDSNDRDRIEDAREELNKMLNEDEMRDAVLLVFANKQDLPNAMTAAEVTEKLGLHNLRHRQWFIQSACATTDKLNNLDRIVERYAEGRVVELWAQLGVKYALPPATAVQWLASTLDSRIAVQWDSHEVPSTAQRVLDELSGDVGEAEKNSALRASMEDGDSVTAAAVAFRHGSSPTERPALWRALLGSGTVEDEQTLHERRGAYRELRSRMLTDLEAPAVDQQDSFIVSDTEIPTNRSNRSHMKWRHVGCLITLQLCVEAAQDCDSDLLWSADNGDVEADLLKMSLLQTRVLTPSSVDSEVRLFQDGDVDRGIWDTLGGMLHKAEQNVGEVQKTVLDTIVSQSDAALDDFDKAVNKFAADAEEAETKFVNHANMTIQEQVEIVKKKVASVMDKCRVFWREYKQQAIRLQHIAVGTLSTVGQTDTAIKLNSTLVGLLAGIDNAADMTLAVAKDARSVTADTASCAVLKLNATLSQAADRVSSVTKQFDDFFQLVDEKFQALAKKLPAGLTEEVVQAVAQMRKRGLETSANLLRVYDTAAQKQIQVINRLQDTCTAEGKGCGGRGLFNNIKNFFKHLFHH</sequence>
<evidence type="ECO:0000259" key="13">
    <source>
        <dbReference type="PROSITE" id="PS51471"/>
    </source>
</evidence>
<keyword evidence="10" id="KW-0449">Lipoprotein</keyword>
<keyword evidence="5 11" id="KW-0547">Nucleotide-binding</keyword>
<accession>A0A1Q9EWM2</accession>
<feature type="binding site" evidence="11">
    <location>
        <begin position="476"/>
        <end position="479"/>
    </location>
    <ligand>
        <name>GTP</name>
        <dbReference type="ChEBI" id="CHEBI:37565"/>
    </ligand>
</feature>
<evidence type="ECO:0000256" key="8">
    <source>
        <dbReference type="ARBA" id="ARBA00023034"/>
    </source>
</evidence>
<evidence type="ECO:0000256" key="5">
    <source>
        <dbReference type="ARBA" id="ARBA00022741"/>
    </source>
</evidence>
<dbReference type="OrthoDB" id="423264at2759"/>
<dbReference type="InterPro" id="IPR005123">
    <property type="entry name" value="Oxoglu/Fe-dep_dioxygenase_dom"/>
</dbReference>
<dbReference type="GO" id="GO:0016192">
    <property type="term" value="P:vesicle-mediated transport"/>
    <property type="evidence" value="ECO:0007669"/>
    <property type="project" value="UniProtKB-KW"/>
</dbReference>
<evidence type="ECO:0000256" key="12">
    <source>
        <dbReference type="PIRSR" id="PIRSR606689-2"/>
    </source>
</evidence>
<dbReference type="InterPro" id="IPR005225">
    <property type="entry name" value="Small_GTP-bd"/>
</dbReference>
<keyword evidence="15" id="KW-1185">Reference proteome</keyword>
<dbReference type="InterPro" id="IPR045872">
    <property type="entry name" value="Arf1-5-like"/>
</dbReference>
<dbReference type="GO" id="GO:0005794">
    <property type="term" value="C:Golgi apparatus"/>
    <property type="evidence" value="ECO:0007669"/>
    <property type="project" value="UniProtKB-SubCell"/>
</dbReference>
<dbReference type="Pfam" id="PF00025">
    <property type="entry name" value="Arf"/>
    <property type="match status" value="1"/>
</dbReference>
<evidence type="ECO:0000256" key="3">
    <source>
        <dbReference type="ARBA" id="ARBA00022448"/>
    </source>
</evidence>
<dbReference type="PRINTS" id="PR00682">
    <property type="entry name" value="IPNSYNTHASE"/>
</dbReference>
<dbReference type="InterPro" id="IPR006689">
    <property type="entry name" value="Small_GTPase_ARF/SAR"/>
</dbReference>
<keyword evidence="7" id="KW-0653">Protein transport</keyword>
<dbReference type="InterPro" id="IPR044861">
    <property type="entry name" value="IPNS-like_FE2OG_OXY"/>
</dbReference>
<keyword evidence="9 11" id="KW-0342">GTP-binding</keyword>
<dbReference type="GO" id="GO:0015031">
    <property type="term" value="P:protein transport"/>
    <property type="evidence" value="ECO:0007669"/>
    <property type="project" value="UniProtKB-KW"/>
</dbReference>
<dbReference type="PANTHER" id="PTHR11711">
    <property type="entry name" value="ADP RIBOSYLATION FACTOR-RELATED"/>
    <property type="match status" value="1"/>
</dbReference>
<dbReference type="SMART" id="SM00178">
    <property type="entry name" value="SAR"/>
    <property type="match status" value="1"/>
</dbReference>
<keyword evidence="12" id="KW-0479">Metal-binding</keyword>
<name>A0A1Q9EWM2_SYMMI</name>
<dbReference type="Gene3D" id="2.60.120.330">
    <property type="entry name" value="B-lactam Antibiotic, Isopenicillin N Synthase, Chain"/>
    <property type="match status" value="1"/>
</dbReference>
<dbReference type="PROSITE" id="PS51471">
    <property type="entry name" value="FE2OG_OXY"/>
    <property type="match status" value="1"/>
</dbReference>
<keyword evidence="3" id="KW-0813">Transport</keyword>
<evidence type="ECO:0000313" key="15">
    <source>
        <dbReference type="Proteomes" id="UP000186817"/>
    </source>
</evidence>
<evidence type="ECO:0000256" key="7">
    <source>
        <dbReference type="ARBA" id="ARBA00022927"/>
    </source>
</evidence>
<dbReference type="GO" id="GO:0003924">
    <property type="term" value="F:GTPase activity"/>
    <property type="evidence" value="ECO:0007669"/>
    <property type="project" value="InterPro"/>
</dbReference>
<evidence type="ECO:0000256" key="11">
    <source>
        <dbReference type="PIRSR" id="PIRSR606689-1"/>
    </source>
</evidence>
<dbReference type="EMBL" id="LSRX01000054">
    <property type="protein sequence ID" value="OLQ11782.1"/>
    <property type="molecule type" value="Genomic_DNA"/>
</dbReference>
<evidence type="ECO:0000256" key="10">
    <source>
        <dbReference type="ARBA" id="ARBA00023288"/>
    </source>
</evidence>
<keyword evidence="12" id="KW-0460">Magnesium</keyword>
<dbReference type="InterPro" id="IPR024156">
    <property type="entry name" value="Small_GTPase_ARF"/>
</dbReference>
<dbReference type="AlphaFoldDB" id="A0A1Q9EWM2"/>
<dbReference type="CDD" id="cd04150">
    <property type="entry name" value="Arf1_5_like"/>
    <property type="match status" value="1"/>
</dbReference>
<feature type="binding site" evidence="11">
    <location>
        <position position="420"/>
    </location>
    <ligand>
        <name>GTP</name>
        <dbReference type="ChEBI" id="CHEBI:37565"/>
    </ligand>
</feature>
<dbReference type="Pfam" id="PF03171">
    <property type="entry name" value="2OG-FeII_Oxy"/>
    <property type="match status" value="1"/>
</dbReference>
<organism evidence="14 15">
    <name type="scientific">Symbiodinium microadriaticum</name>
    <name type="common">Dinoflagellate</name>
    <name type="synonym">Zooxanthella microadriatica</name>
    <dbReference type="NCBI Taxonomy" id="2951"/>
    <lineage>
        <taxon>Eukaryota</taxon>
        <taxon>Sar</taxon>
        <taxon>Alveolata</taxon>
        <taxon>Dinophyceae</taxon>
        <taxon>Suessiales</taxon>
        <taxon>Symbiodiniaceae</taxon>
        <taxon>Symbiodinium</taxon>
    </lineage>
</organism>
<dbReference type="SMART" id="SM00177">
    <property type="entry name" value="ARF"/>
    <property type="match status" value="1"/>
</dbReference>
<protein>
    <submittedName>
        <fullName evidence="14">ADP-ribosylation factor</fullName>
    </submittedName>
</protein>
<comment type="caution">
    <text evidence="14">The sequence shown here is derived from an EMBL/GenBank/DDBJ whole genome shotgun (WGS) entry which is preliminary data.</text>
</comment>
<proteinExistence type="inferred from homology"/>
<feature type="binding site" evidence="11">
    <location>
        <begin position="358"/>
        <end position="365"/>
    </location>
    <ligand>
        <name>GTP</name>
        <dbReference type="ChEBI" id="CHEBI:37565"/>
    </ligand>
</feature>
<evidence type="ECO:0000313" key="14">
    <source>
        <dbReference type="EMBL" id="OLQ11782.1"/>
    </source>
</evidence>
<comment type="similarity">
    <text evidence="2">Belongs to the small GTPase superfamily. Arf family.</text>
</comment>
<dbReference type="InterPro" id="IPR027417">
    <property type="entry name" value="P-loop_NTPase"/>
</dbReference>
<comment type="subcellular location">
    <subcellularLocation>
        <location evidence="1">Golgi apparatus</location>
    </subcellularLocation>
</comment>
<keyword evidence="6" id="KW-0931">ER-Golgi transport</keyword>
<gene>
    <name evidence="14" type="primary">ARF</name>
    <name evidence="14" type="ORF">AK812_SmicGene4340</name>
</gene>
<dbReference type="Proteomes" id="UP000186817">
    <property type="component" value="Unassembled WGS sequence"/>
</dbReference>
<dbReference type="InterPro" id="IPR027443">
    <property type="entry name" value="IPNS-like_sf"/>
</dbReference>
<dbReference type="NCBIfam" id="TIGR00231">
    <property type="entry name" value="small_GTP"/>
    <property type="match status" value="1"/>
</dbReference>
<feature type="domain" description="Fe2OG dioxygenase" evidence="13">
    <location>
        <begin position="175"/>
        <end position="275"/>
    </location>
</feature>
<keyword evidence="4" id="KW-0519">Myristate</keyword>
<dbReference type="InterPro" id="IPR026992">
    <property type="entry name" value="DIOX_N"/>
</dbReference>
<dbReference type="SMART" id="SM00175">
    <property type="entry name" value="RAB"/>
    <property type="match status" value="1"/>
</dbReference>
<dbReference type="FunFam" id="3.40.50.300:FF:003539">
    <property type="entry name" value="ADP-ribosylation factor 1"/>
    <property type="match status" value="1"/>
</dbReference>
<keyword evidence="8" id="KW-0333">Golgi apparatus</keyword>
<dbReference type="GO" id="GO:0005525">
    <property type="term" value="F:GTP binding"/>
    <property type="evidence" value="ECO:0007669"/>
    <property type="project" value="UniProtKB-KW"/>
</dbReference>
<dbReference type="SUPFAM" id="SSF51197">
    <property type="entry name" value="Clavaminate synthase-like"/>
    <property type="match status" value="1"/>
</dbReference>
<evidence type="ECO:0000256" key="9">
    <source>
        <dbReference type="ARBA" id="ARBA00023134"/>
    </source>
</evidence>
<dbReference type="Gene3D" id="3.40.50.300">
    <property type="entry name" value="P-loop containing nucleotide triphosphate hydrolases"/>
    <property type="match status" value="1"/>
</dbReference>
<dbReference type="SUPFAM" id="SSF52540">
    <property type="entry name" value="P-loop containing nucleoside triphosphate hydrolases"/>
    <property type="match status" value="1"/>
</dbReference>
<dbReference type="GO" id="GO:0046872">
    <property type="term" value="F:metal ion binding"/>
    <property type="evidence" value="ECO:0007669"/>
    <property type="project" value="UniProtKB-KW"/>
</dbReference>
<feature type="binding site" evidence="12">
    <location>
        <position position="365"/>
    </location>
    <ligand>
        <name>Mg(2+)</name>
        <dbReference type="ChEBI" id="CHEBI:18420"/>
    </ligand>
</feature>
<evidence type="ECO:0000256" key="1">
    <source>
        <dbReference type="ARBA" id="ARBA00004555"/>
    </source>
</evidence>
<dbReference type="Pfam" id="PF14226">
    <property type="entry name" value="DIOX_N"/>
    <property type="match status" value="1"/>
</dbReference>
<evidence type="ECO:0000256" key="6">
    <source>
        <dbReference type="ARBA" id="ARBA00022892"/>
    </source>
</evidence>
<dbReference type="PROSITE" id="PS51417">
    <property type="entry name" value="ARF"/>
    <property type="match status" value="1"/>
</dbReference>
<feature type="binding site" evidence="12">
    <location>
        <position position="382"/>
    </location>
    <ligand>
        <name>Mg(2+)</name>
        <dbReference type="ChEBI" id="CHEBI:18420"/>
    </ligand>
</feature>
<evidence type="ECO:0000256" key="4">
    <source>
        <dbReference type="ARBA" id="ARBA00022707"/>
    </source>
</evidence>